<evidence type="ECO:0000313" key="6">
    <source>
        <dbReference type="EMBL" id="MBK1726437.1"/>
    </source>
</evidence>
<dbReference type="Gene3D" id="2.60.440.10">
    <property type="entry name" value="YacF-like domains"/>
    <property type="match status" value="1"/>
</dbReference>
<evidence type="ECO:0000256" key="3">
    <source>
        <dbReference type="ARBA" id="ARBA00023210"/>
    </source>
</evidence>
<keyword evidence="4 5" id="KW-0131">Cell cycle</keyword>
<dbReference type="HAMAP" id="MF_01092">
    <property type="entry name" value="ZapD"/>
    <property type="match status" value="1"/>
</dbReference>
<organism evidence="6 7">
    <name type="scientific">Halorhodospira neutriphila</name>
    <dbReference type="NCBI Taxonomy" id="168379"/>
    <lineage>
        <taxon>Bacteria</taxon>
        <taxon>Pseudomonadati</taxon>
        <taxon>Pseudomonadota</taxon>
        <taxon>Gammaproteobacteria</taxon>
        <taxon>Chromatiales</taxon>
        <taxon>Ectothiorhodospiraceae</taxon>
        <taxon>Halorhodospira</taxon>
    </lineage>
</organism>
<dbReference type="SUPFAM" id="SSF160950">
    <property type="entry name" value="YacF-like"/>
    <property type="match status" value="1"/>
</dbReference>
<dbReference type="Gene3D" id="1.10.3900.10">
    <property type="entry name" value="YacF-like"/>
    <property type="match status" value="1"/>
</dbReference>
<dbReference type="RefSeq" id="WP_200257608.1">
    <property type="nucleotide sequence ID" value="NZ_NRSH01000042.1"/>
</dbReference>
<dbReference type="NCBIfam" id="NF003656">
    <property type="entry name" value="PRK05287.1-4"/>
    <property type="match status" value="1"/>
</dbReference>
<comment type="caution">
    <text evidence="6">The sequence shown here is derived from an EMBL/GenBank/DDBJ whole genome shotgun (WGS) entry which is preliminary data.</text>
</comment>
<name>A0ABS1E5H6_9GAMM</name>
<sequence>MSQSNSGWVLYEHPLNERLRTLMRLEFLMETASTAMEREAAIDSRTAVEALIYTLNILERGEVRSEIIKELDRLSGGLARMAEHGQWAADEVRKETERCRTLLRRVGEPDAAMGQALREDQLLAAIAQRFGLGAGTCNFDLPSYQRWLSRPYSERRADLQRWLDSMADLRATLDFALRLQREGGQFQEETAPGGSWQRRIPFDNPPIQMLRLQVPAEDSVIPEISGNRHFVTIRFLRQPDTLTRPESVNEDVPFHLARCDL</sequence>
<gene>
    <name evidence="5" type="primary">zapD</name>
    <name evidence="6" type="ORF">CKO13_05245</name>
</gene>
<keyword evidence="3 5" id="KW-0717">Septation</keyword>
<protein>
    <recommendedName>
        <fullName evidence="5">Cell division protein ZapD</fullName>
    </recommendedName>
    <alternativeName>
        <fullName evidence="5">Z ring-associated protein D</fullName>
    </alternativeName>
</protein>
<dbReference type="InterPro" id="IPR027462">
    <property type="entry name" value="ZapD_C"/>
</dbReference>
<keyword evidence="1 5" id="KW-0963">Cytoplasm</keyword>
<evidence type="ECO:0000256" key="2">
    <source>
        <dbReference type="ARBA" id="ARBA00022618"/>
    </source>
</evidence>
<keyword evidence="7" id="KW-1185">Reference proteome</keyword>
<comment type="subunit">
    <text evidence="5">Interacts with FtsZ.</text>
</comment>
<proteinExistence type="inferred from homology"/>
<comment type="function">
    <text evidence="5">Cell division factor that enhances FtsZ-ring assembly. Directly interacts with FtsZ and promotes bundling of FtsZ protofilaments, with a reduction in FtsZ GTPase activity.</text>
</comment>
<keyword evidence="2 5" id="KW-0132">Cell division</keyword>
<evidence type="ECO:0000256" key="4">
    <source>
        <dbReference type="ARBA" id="ARBA00023306"/>
    </source>
</evidence>
<evidence type="ECO:0000256" key="1">
    <source>
        <dbReference type="ARBA" id="ARBA00022490"/>
    </source>
</evidence>
<dbReference type="Pfam" id="PF07072">
    <property type="entry name" value="ZapD"/>
    <property type="match status" value="1"/>
</dbReference>
<dbReference type="PANTHER" id="PTHR39455">
    <property type="entry name" value="CELL DIVISION PROTEIN ZAPD"/>
    <property type="match status" value="1"/>
</dbReference>
<evidence type="ECO:0000313" key="7">
    <source>
        <dbReference type="Proteomes" id="UP000738126"/>
    </source>
</evidence>
<comment type="similarity">
    <text evidence="5">Belongs to the ZapD family.</text>
</comment>
<dbReference type="InterPro" id="IPR009777">
    <property type="entry name" value="ZapD"/>
</dbReference>
<comment type="subcellular location">
    <subcellularLocation>
        <location evidence="5">Cytoplasm</location>
    </subcellularLocation>
    <text evidence="5">Localizes to mid-cell in an FtsZ-dependent manner.</text>
</comment>
<evidence type="ECO:0000256" key="5">
    <source>
        <dbReference type="HAMAP-Rule" id="MF_01092"/>
    </source>
</evidence>
<reference evidence="6 7" key="1">
    <citation type="journal article" date="2020" name="Microorganisms">
        <title>Osmotic Adaptation and Compatible Solute Biosynthesis of Phototrophic Bacteria as Revealed from Genome Analyses.</title>
        <authorList>
            <person name="Imhoff J.F."/>
            <person name="Rahn T."/>
            <person name="Kunzel S."/>
            <person name="Keller A."/>
            <person name="Neulinger S.C."/>
        </authorList>
    </citation>
    <scope>NUCLEOTIDE SEQUENCE [LARGE SCALE GENOMIC DNA]</scope>
    <source>
        <strain evidence="6 7">DSM 15116</strain>
    </source>
</reference>
<dbReference type="PANTHER" id="PTHR39455:SF1">
    <property type="entry name" value="CELL DIVISION PROTEIN ZAPD"/>
    <property type="match status" value="1"/>
</dbReference>
<dbReference type="Proteomes" id="UP000738126">
    <property type="component" value="Unassembled WGS sequence"/>
</dbReference>
<dbReference type="InterPro" id="IPR036268">
    <property type="entry name" value="ZapD_sf"/>
</dbReference>
<accession>A0ABS1E5H6</accession>
<dbReference type="EMBL" id="NRSH01000042">
    <property type="protein sequence ID" value="MBK1726437.1"/>
    <property type="molecule type" value="Genomic_DNA"/>
</dbReference>